<dbReference type="SUPFAM" id="SSF81901">
    <property type="entry name" value="HCP-like"/>
    <property type="match status" value="2"/>
</dbReference>
<dbReference type="AlphaFoldDB" id="A0A3P1SRZ5"/>
<dbReference type="Pfam" id="PF05036">
    <property type="entry name" value="SPOR"/>
    <property type="match status" value="1"/>
</dbReference>
<dbReference type="InterPro" id="IPR007730">
    <property type="entry name" value="SPOR-like_dom"/>
</dbReference>
<evidence type="ECO:0000313" key="2">
    <source>
        <dbReference type="EMBL" id="RRC99951.1"/>
    </source>
</evidence>
<dbReference type="GO" id="GO:0042834">
    <property type="term" value="F:peptidoglycan binding"/>
    <property type="evidence" value="ECO:0007669"/>
    <property type="project" value="InterPro"/>
</dbReference>
<dbReference type="PROSITE" id="PS51257">
    <property type="entry name" value="PROKAR_LIPOPROTEIN"/>
    <property type="match status" value="1"/>
</dbReference>
<protein>
    <recommendedName>
        <fullName evidence="1">SPOR domain-containing protein</fullName>
    </recommendedName>
</protein>
<dbReference type="RefSeq" id="WP_124925421.1">
    <property type="nucleotide sequence ID" value="NZ_BMOH01000005.1"/>
</dbReference>
<comment type="caution">
    <text evidence="2">The sequence shown here is derived from an EMBL/GenBank/DDBJ whole genome shotgun (WGS) entry which is preliminary data.</text>
</comment>
<feature type="domain" description="SPOR" evidence="1">
    <location>
        <begin position="372"/>
        <end position="445"/>
    </location>
</feature>
<dbReference type="InterPro" id="IPR036680">
    <property type="entry name" value="SPOR-like_sf"/>
</dbReference>
<dbReference type="InterPro" id="IPR050767">
    <property type="entry name" value="Sel1_AlgK"/>
</dbReference>
<evidence type="ECO:0000313" key="3">
    <source>
        <dbReference type="Proteomes" id="UP000267535"/>
    </source>
</evidence>
<dbReference type="Pfam" id="PF08238">
    <property type="entry name" value="Sel1"/>
    <property type="match status" value="6"/>
</dbReference>
<dbReference type="PANTHER" id="PTHR11102">
    <property type="entry name" value="SEL-1-LIKE PROTEIN"/>
    <property type="match status" value="1"/>
</dbReference>
<evidence type="ECO:0000259" key="1">
    <source>
        <dbReference type="Pfam" id="PF05036"/>
    </source>
</evidence>
<dbReference type="PANTHER" id="PTHR11102:SF160">
    <property type="entry name" value="ERAD-ASSOCIATED E3 UBIQUITIN-PROTEIN LIGASE COMPONENT HRD3"/>
    <property type="match status" value="1"/>
</dbReference>
<sequence>MNKIMKPDFRTTSIQGAVTALIFSCLPLSSLEAANSCYQSFSDKDYVQARNQCQEVAEQGDAKGAFLLSTIYYQGLGTESDEQRALFWDQVAAEKGHPDSAYRLALAYQLGQGVNKNNSQARRWYMQAALADHPKAQKQLGAMFETGTAGEVNSQRAFDWYLKSARQGLADAQLRAGTMLLEGRGVKPDRAHAQHWIRKAALAGNANAQVALGVMLTEIDPPESLSWYEKSAEQGNALALQNLALVYYSGQGVAVNVDKAQQLAEQAVTAGNPNARTLVDQIRLDAQQKRVQQLQAEKQILSARIHDAMPERSVEPVFESELTLEPEANIVLASLSLPAPAAGPGQPMSENSPTANGDVRYMSDGWILGQPSNLFTIQLTNGTDLSGIKKYIKQHNLPDTVRYYRTRRDAGIFYVLIYGEYVSINAAKQALATIPDSARKNHWIRGVNQLQGLYRQP</sequence>
<dbReference type="InterPro" id="IPR011990">
    <property type="entry name" value="TPR-like_helical_dom_sf"/>
</dbReference>
<keyword evidence="3" id="KW-1185">Reference proteome</keyword>
<dbReference type="Gene3D" id="1.25.40.10">
    <property type="entry name" value="Tetratricopeptide repeat domain"/>
    <property type="match status" value="2"/>
</dbReference>
<name>A0A3P1SRZ5_9GAMM</name>
<dbReference type="SMART" id="SM00671">
    <property type="entry name" value="SEL1"/>
    <property type="match status" value="6"/>
</dbReference>
<reference evidence="2 3" key="1">
    <citation type="submission" date="2018-11" db="EMBL/GenBank/DDBJ databases">
        <title>The draft genome sequence of Amphritea balenae JAMM 1525T.</title>
        <authorList>
            <person name="Fang Z."/>
            <person name="Zhang Y."/>
            <person name="Han X."/>
        </authorList>
    </citation>
    <scope>NUCLEOTIDE SEQUENCE [LARGE SCALE GENOMIC DNA]</scope>
    <source>
        <strain evidence="2 3">JAMM 1525</strain>
    </source>
</reference>
<proteinExistence type="predicted"/>
<dbReference type="InterPro" id="IPR006597">
    <property type="entry name" value="Sel1-like"/>
</dbReference>
<dbReference type="OrthoDB" id="9204495at2"/>
<accession>A0A3P1SRZ5</accession>
<organism evidence="2 3">
    <name type="scientific">Amphritea balenae</name>
    <dbReference type="NCBI Taxonomy" id="452629"/>
    <lineage>
        <taxon>Bacteria</taxon>
        <taxon>Pseudomonadati</taxon>
        <taxon>Pseudomonadota</taxon>
        <taxon>Gammaproteobacteria</taxon>
        <taxon>Oceanospirillales</taxon>
        <taxon>Oceanospirillaceae</taxon>
        <taxon>Amphritea</taxon>
    </lineage>
</organism>
<dbReference type="EMBL" id="RQXV01000003">
    <property type="protein sequence ID" value="RRC99951.1"/>
    <property type="molecule type" value="Genomic_DNA"/>
</dbReference>
<dbReference type="Gene3D" id="3.30.70.1070">
    <property type="entry name" value="Sporulation related repeat"/>
    <property type="match status" value="1"/>
</dbReference>
<dbReference type="Proteomes" id="UP000267535">
    <property type="component" value="Unassembled WGS sequence"/>
</dbReference>
<gene>
    <name evidence="2" type="ORF">EHS89_06960</name>
</gene>